<accession>A0A1E4TJC3</accession>
<evidence type="ECO:0000256" key="1">
    <source>
        <dbReference type="ARBA" id="ARBA00004123"/>
    </source>
</evidence>
<comment type="similarity">
    <text evidence="2">Belongs to the CDC45 family.</text>
</comment>
<sequence length="620" mass="70123">MLITQETLLDEFERLRSSSLSHATCKASIFVACADVDALCAAKCLSLTFKHDLIPHRICPVAGFSDAGNAYSSLDDDIVNVIFIGFGALVDLPEYFNINSRLQRYHYIIDGRRPWHLNNIDSEFVRCIDLNPELSLIEPARHAWSALKDVPDVSDSDTDSDTDFDDDFASSQDEDTDTESENDEDNPDRKHRRAKRKVRRVRTKYEDEINSYHFMDTYIVASTSSQVYGLLSELGRTSNSYLWLAVVGTTALDDIAPAAVQEAMPVFKDEVARLNSEIQQHLNAADNQALTLDTDFRLFLLRHWSLYNALIHSKYVCTRLHLWRQSGRSRVKRLLAHMGISIISAKENWVHTDMELKKTLADRFRKVSANYDIESIIVEGIFRKFGFRGKISARDAVDAIAALLESGRPHSLADSRSLPTPQSSATSSPDHGAKVATDRDKMYVEHFWAGWDSVDDINLLKYGVEKAQILEEAVLRTGAAIMESKTIRELRVGYLVAVRDSPDQNMFLNPIAIMRLAQWISHAVANLRKPRPMILAILDKATDTYMAVGLPSPVGMSGVDDEDEEDLNQKNAFRIGFQEAAERTEARYRIDGFESATIQIRRQDFSTFMEALVDFQYSRS</sequence>
<gene>
    <name evidence="7" type="ORF">CANCADRAFT_22964</name>
</gene>
<dbReference type="GO" id="GO:0003682">
    <property type="term" value="F:chromatin binding"/>
    <property type="evidence" value="ECO:0007669"/>
    <property type="project" value="EnsemblFungi"/>
</dbReference>
<keyword evidence="8" id="KW-1185">Reference proteome</keyword>
<evidence type="ECO:0000313" key="7">
    <source>
        <dbReference type="EMBL" id="ODV91839.1"/>
    </source>
</evidence>
<protein>
    <recommendedName>
        <fullName evidence="9">CDC45-like protein</fullName>
    </recommendedName>
</protein>
<dbReference type="PANTHER" id="PTHR10507:SF0">
    <property type="entry name" value="CELL DIVISION CONTROL PROTEIN 45 HOMOLOG"/>
    <property type="match status" value="1"/>
</dbReference>
<dbReference type="InterPro" id="IPR003874">
    <property type="entry name" value="CDC45"/>
</dbReference>
<feature type="compositionally biased region" description="Polar residues" evidence="6">
    <location>
        <begin position="417"/>
        <end position="429"/>
    </location>
</feature>
<dbReference type="GO" id="GO:0043596">
    <property type="term" value="C:nuclear replication fork"/>
    <property type="evidence" value="ECO:0007669"/>
    <property type="project" value="EnsemblFungi"/>
</dbReference>
<proteinExistence type="inferred from homology"/>
<evidence type="ECO:0000256" key="3">
    <source>
        <dbReference type="ARBA" id="ARBA00022705"/>
    </source>
</evidence>
<organism evidence="7 8">
    <name type="scientific">Tortispora caseinolytica NRRL Y-17796</name>
    <dbReference type="NCBI Taxonomy" id="767744"/>
    <lineage>
        <taxon>Eukaryota</taxon>
        <taxon>Fungi</taxon>
        <taxon>Dikarya</taxon>
        <taxon>Ascomycota</taxon>
        <taxon>Saccharomycotina</taxon>
        <taxon>Trigonopsidomycetes</taxon>
        <taxon>Trigonopsidales</taxon>
        <taxon>Trigonopsidaceae</taxon>
        <taxon>Tortispora</taxon>
    </lineage>
</organism>
<dbReference type="GO" id="GO:0071162">
    <property type="term" value="C:CMG complex"/>
    <property type="evidence" value="ECO:0007669"/>
    <property type="project" value="EnsemblFungi"/>
</dbReference>
<keyword evidence="5" id="KW-0131">Cell cycle</keyword>
<keyword evidence="4" id="KW-0539">Nucleus</keyword>
<dbReference type="GO" id="GO:0003688">
    <property type="term" value="F:DNA replication origin binding"/>
    <property type="evidence" value="ECO:0007669"/>
    <property type="project" value="EnsemblFungi"/>
</dbReference>
<dbReference type="GO" id="GO:1902977">
    <property type="term" value="P:mitotic DNA replication preinitiation complex assembly"/>
    <property type="evidence" value="ECO:0007669"/>
    <property type="project" value="TreeGrafter"/>
</dbReference>
<reference evidence="8" key="1">
    <citation type="submission" date="2016-02" db="EMBL/GenBank/DDBJ databases">
        <title>Comparative genomics of biotechnologically important yeasts.</title>
        <authorList>
            <consortium name="DOE Joint Genome Institute"/>
            <person name="Riley R."/>
            <person name="Haridas S."/>
            <person name="Wolfe K.H."/>
            <person name="Lopes M.R."/>
            <person name="Hittinger C.T."/>
            <person name="Goker M."/>
            <person name="Salamov A."/>
            <person name="Wisecaver J."/>
            <person name="Long T.M."/>
            <person name="Aerts A.L."/>
            <person name="Barry K."/>
            <person name="Choi C."/>
            <person name="Clum A."/>
            <person name="Coughlan A.Y."/>
            <person name="Deshpande S."/>
            <person name="Douglass A.P."/>
            <person name="Hanson S.J."/>
            <person name="Klenk H.-P."/>
            <person name="Labutti K."/>
            <person name="Lapidus A."/>
            <person name="Lindquist E."/>
            <person name="Lipzen A."/>
            <person name="Meier-Kolthoff J.P."/>
            <person name="Ohm R.A."/>
            <person name="Otillar R.P."/>
            <person name="Pangilinan J."/>
            <person name="Peng Y."/>
            <person name="Rokas A."/>
            <person name="Rosa C.A."/>
            <person name="Scheuner C."/>
            <person name="Sibirny A.A."/>
            <person name="Slot J.C."/>
            <person name="Stielow J.B."/>
            <person name="Sun H."/>
            <person name="Kurtzman C.P."/>
            <person name="Blackwell M."/>
            <person name="Jeffries T.W."/>
            <person name="Grigoriev I.V."/>
        </authorList>
    </citation>
    <scope>NUCLEOTIDE SEQUENCE [LARGE SCALE GENOMIC DNA]</scope>
    <source>
        <strain evidence="8">NRRL Y-17796</strain>
    </source>
</reference>
<dbReference type="PANTHER" id="PTHR10507">
    <property type="entry name" value="CDC45-RELATED PROTEIN"/>
    <property type="match status" value="1"/>
</dbReference>
<keyword evidence="3" id="KW-0235">DNA replication</keyword>
<dbReference type="EMBL" id="KV453841">
    <property type="protein sequence ID" value="ODV91839.1"/>
    <property type="molecule type" value="Genomic_DNA"/>
</dbReference>
<dbReference type="OrthoDB" id="10258882at2759"/>
<comment type="subcellular location">
    <subcellularLocation>
        <location evidence="1">Nucleus</location>
    </subcellularLocation>
</comment>
<dbReference type="GO" id="GO:0003697">
    <property type="term" value="F:single-stranded DNA binding"/>
    <property type="evidence" value="ECO:0007669"/>
    <property type="project" value="EnsemblFungi"/>
</dbReference>
<feature type="region of interest" description="Disordered" evidence="6">
    <location>
        <begin position="410"/>
        <end position="434"/>
    </location>
</feature>
<dbReference type="AlphaFoldDB" id="A0A1E4TJC3"/>
<dbReference type="Proteomes" id="UP000095023">
    <property type="component" value="Unassembled WGS sequence"/>
</dbReference>
<evidence type="ECO:0000256" key="5">
    <source>
        <dbReference type="ARBA" id="ARBA00023306"/>
    </source>
</evidence>
<evidence type="ECO:0000313" key="8">
    <source>
        <dbReference type="Proteomes" id="UP000095023"/>
    </source>
</evidence>
<feature type="compositionally biased region" description="Acidic residues" evidence="6">
    <location>
        <begin position="152"/>
        <end position="186"/>
    </location>
</feature>
<dbReference type="Pfam" id="PF02724">
    <property type="entry name" value="CDC45"/>
    <property type="match status" value="1"/>
</dbReference>
<dbReference type="GO" id="GO:0000727">
    <property type="term" value="P:double-strand break repair via break-induced replication"/>
    <property type="evidence" value="ECO:0007669"/>
    <property type="project" value="EnsemblFungi"/>
</dbReference>
<evidence type="ECO:0000256" key="4">
    <source>
        <dbReference type="ARBA" id="ARBA00023242"/>
    </source>
</evidence>
<evidence type="ECO:0000256" key="6">
    <source>
        <dbReference type="SAM" id="MobiDB-lite"/>
    </source>
</evidence>
<feature type="region of interest" description="Disordered" evidence="6">
    <location>
        <begin position="150"/>
        <end position="197"/>
    </location>
</feature>
<name>A0A1E4TJC3_9ASCO</name>
<evidence type="ECO:0000256" key="2">
    <source>
        <dbReference type="ARBA" id="ARBA00010727"/>
    </source>
</evidence>
<dbReference type="GO" id="GO:0006270">
    <property type="term" value="P:DNA replication initiation"/>
    <property type="evidence" value="ECO:0007669"/>
    <property type="project" value="EnsemblFungi"/>
</dbReference>
<evidence type="ECO:0008006" key="9">
    <source>
        <dbReference type="Google" id="ProtNLM"/>
    </source>
</evidence>